<dbReference type="RefSeq" id="WP_147137213.1">
    <property type="nucleotide sequence ID" value="NZ_VOSC01000030.1"/>
</dbReference>
<keyword evidence="2" id="KW-1185">Reference proteome</keyword>
<proteinExistence type="predicted"/>
<dbReference type="OrthoDB" id="178826at2"/>
<organism evidence="1 2">
    <name type="scientific">Seonamhaeicola algicola</name>
    <dbReference type="NCBI Taxonomy" id="1719036"/>
    <lineage>
        <taxon>Bacteria</taxon>
        <taxon>Pseudomonadati</taxon>
        <taxon>Bacteroidota</taxon>
        <taxon>Flavobacteriia</taxon>
        <taxon>Flavobacteriales</taxon>
        <taxon>Flavobacteriaceae</taxon>
    </lineage>
</organism>
<gene>
    <name evidence="1" type="ORF">FUA26_13560</name>
</gene>
<name>A0A5C7AID7_9FLAO</name>
<sequence length="618" mass="69848">MNNSKLFKDTTLIPLKALSETTLDNSLHPLSGKLKAFLQSQENTTGFISTGLKKDDYLKVIEAQVRAMLKYQNKEGRLIDPVEKTEKYYSTPCFAHAVSALVASGAIEKDNPLAISGMKALDASLTDMVNATVNGNHGDFYTWPVMLAYRLFKTNASKEQVNSWDEKLKSINIEKLYAFYNQEKNLNWILVHASGEYLRAKEGFTTVDYAERMIKYQLSNFTDLGMYDEPGNPLAYDLFARHYLAGMLQLDYKGQHYSILKHNLWKGAWTSLFVQSPFGELPTGYRSSHHIWNEAEQSVLFEIYASAYAKAGLNKEAGAFKRAAMLSLSSIQNWIREDGSGYIVKNRFPIEKKHGYERYSVHTCYNMLAMSMLAQAWQFSNGAIEEYPAPADIGGAVVTAVKPFHKIFASLKGNYVEYDTSGDQKYNPTGILRVHLQDGHPQLGPSEGIAELYSGEGNVMALGPSWKDDEGNWIYLAKFKDLEPEIKIVTESDSEVTFSVSYNFEKVDNNNLKQIVETISITDKNVTITNEFKGFEGIKRLVWPMLINDGREKTAIKQTDNSVSLYLEGKGVKWSTNFSKNINLILSNEQFEHRNGISSPMFVEFKENKITYTLEAVK</sequence>
<protein>
    <submittedName>
        <fullName evidence="1">Uncharacterized protein</fullName>
    </submittedName>
</protein>
<evidence type="ECO:0000313" key="2">
    <source>
        <dbReference type="Proteomes" id="UP000321790"/>
    </source>
</evidence>
<comment type="caution">
    <text evidence="1">The sequence shown here is derived from an EMBL/GenBank/DDBJ whole genome shotgun (WGS) entry which is preliminary data.</text>
</comment>
<dbReference type="Proteomes" id="UP000321790">
    <property type="component" value="Unassembled WGS sequence"/>
</dbReference>
<dbReference type="AlphaFoldDB" id="A0A5C7AID7"/>
<evidence type="ECO:0000313" key="1">
    <source>
        <dbReference type="EMBL" id="TXE07243.1"/>
    </source>
</evidence>
<dbReference type="EMBL" id="VOSC01000030">
    <property type="protein sequence ID" value="TXE07243.1"/>
    <property type="molecule type" value="Genomic_DNA"/>
</dbReference>
<reference evidence="2" key="1">
    <citation type="submission" date="2019-08" db="EMBL/GenBank/DDBJ databases">
        <title>Seonamhaeicola sediminis sp. nov., isolated from marine sediment.</title>
        <authorList>
            <person name="Cao W.R."/>
        </authorList>
    </citation>
    <scope>NUCLEOTIDE SEQUENCE [LARGE SCALE GENOMIC DNA]</scope>
    <source>
        <strain evidence="2">Gy8</strain>
    </source>
</reference>
<accession>A0A5C7AID7</accession>